<keyword evidence="2" id="KW-1185">Reference proteome</keyword>
<protein>
    <submittedName>
        <fullName evidence="1">Uncharacterized protein</fullName>
    </submittedName>
</protein>
<name>A0AA38S6E9_9ASTR</name>
<accession>A0AA38S6E9</accession>
<evidence type="ECO:0000313" key="1">
    <source>
        <dbReference type="EMBL" id="KAJ9537464.1"/>
    </source>
</evidence>
<proteinExistence type="predicted"/>
<evidence type="ECO:0000313" key="2">
    <source>
        <dbReference type="Proteomes" id="UP001172457"/>
    </source>
</evidence>
<dbReference type="SUPFAM" id="SSF52075">
    <property type="entry name" value="Outer arm dynein light chain 1"/>
    <property type="match status" value="1"/>
</dbReference>
<dbReference type="Proteomes" id="UP001172457">
    <property type="component" value="Chromosome 8"/>
</dbReference>
<gene>
    <name evidence="1" type="ORF">OSB04_030197</name>
</gene>
<dbReference type="EMBL" id="JARYMX010000008">
    <property type="protein sequence ID" value="KAJ9537464.1"/>
    <property type="molecule type" value="Genomic_DNA"/>
</dbReference>
<comment type="caution">
    <text evidence="1">The sequence shown here is derived from an EMBL/GenBank/DDBJ whole genome shotgun (WGS) entry which is preliminary data.</text>
</comment>
<sequence length="100" mass="11546">MVELRDNLISLKSLFVKGYQWRGDLISKILQLDTQVKYLCVDVFRIEHLQEVVPFPEIEFVDFFKSHPKLKSLNISGGMIDALCNNHMTSIKNVVTSFKS</sequence>
<reference evidence="1" key="1">
    <citation type="submission" date="2023-03" db="EMBL/GenBank/DDBJ databases">
        <title>Chromosome-scale reference genome and RAD-based genetic map of yellow starthistle (Centaurea solstitialis) reveal putative structural variation and QTLs associated with invader traits.</title>
        <authorList>
            <person name="Reatini B."/>
            <person name="Cang F.A."/>
            <person name="Jiang Q."/>
            <person name="Mckibben M.T.W."/>
            <person name="Barker M.S."/>
            <person name="Rieseberg L.H."/>
            <person name="Dlugosch K.M."/>
        </authorList>
    </citation>
    <scope>NUCLEOTIDE SEQUENCE</scope>
    <source>
        <strain evidence="1">CAN-66</strain>
        <tissue evidence="1">Leaf</tissue>
    </source>
</reference>
<dbReference type="AlphaFoldDB" id="A0AA38S6E9"/>
<organism evidence="1 2">
    <name type="scientific">Centaurea solstitialis</name>
    <name type="common">yellow star-thistle</name>
    <dbReference type="NCBI Taxonomy" id="347529"/>
    <lineage>
        <taxon>Eukaryota</taxon>
        <taxon>Viridiplantae</taxon>
        <taxon>Streptophyta</taxon>
        <taxon>Embryophyta</taxon>
        <taxon>Tracheophyta</taxon>
        <taxon>Spermatophyta</taxon>
        <taxon>Magnoliopsida</taxon>
        <taxon>eudicotyledons</taxon>
        <taxon>Gunneridae</taxon>
        <taxon>Pentapetalae</taxon>
        <taxon>asterids</taxon>
        <taxon>campanulids</taxon>
        <taxon>Asterales</taxon>
        <taxon>Asteraceae</taxon>
        <taxon>Carduoideae</taxon>
        <taxon>Cardueae</taxon>
        <taxon>Centaureinae</taxon>
        <taxon>Centaurea</taxon>
    </lineage>
</organism>